<proteinExistence type="predicted"/>
<accession>M0QDR3</accession>
<keyword evidence="2" id="KW-1185">Reference proteome</keyword>
<dbReference type="AlphaFoldDB" id="M0QDR3"/>
<evidence type="ECO:0000313" key="1">
    <source>
        <dbReference type="EMBL" id="GAC66738.1"/>
    </source>
</evidence>
<gene>
    <name evidence="1" type="ORF">GS4_03_01870</name>
</gene>
<dbReference type="EMBL" id="BANX01000003">
    <property type="protein sequence ID" value="GAC66738.1"/>
    <property type="molecule type" value="Genomic_DNA"/>
</dbReference>
<protein>
    <submittedName>
        <fullName evidence="1">Uncharacterized protein</fullName>
    </submittedName>
</protein>
<organism evidence="1 2">
    <name type="scientific">Gordonia soli NBRC 108243</name>
    <dbReference type="NCBI Taxonomy" id="1223545"/>
    <lineage>
        <taxon>Bacteria</taxon>
        <taxon>Bacillati</taxon>
        <taxon>Actinomycetota</taxon>
        <taxon>Actinomycetes</taxon>
        <taxon>Mycobacteriales</taxon>
        <taxon>Gordoniaceae</taxon>
        <taxon>Gordonia</taxon>
    </lineage>
</organism>
<name>M0QDR3_9ACTN</name>
<dbReference type="STRING" id="1223545.GS4_03_01870"/>
<reference evidence="1 2" key="1">
    <citation type="submission" date="2013-01" db="EMBL/GenBank/DDBJ databases">
        <title>Whole genome shotgun sequence of Gordonia soli NBRC 108243.</title>
        <authorList>
            <person name="Isaki-Nakamura S."/>
            <person name="Hosoyama A."/>
            <person name="Tsuchikane K."/>
            <person name="Ando Y."/>
            <person name="Baba S."/>
            <person name="Ohji S."/>
            <person name="Hamada M."/>
            <person name="Tamura T."/>
            <person name="Yamazoe A."/>
            <person name="Yamazaki S."/>
            <person name="Fujita N."/>
        </authorList>
    </citation>
    <scope>NUCLEOTIDE SEQUENCE [LARGE SCALE GENOMIC DNA]</scope>
    <source>
        <strain evidence="1 2">NBRC 108243</strain>
    </source>
</reference>
<dbReference type="Proteomes" id="UP000011666">
    <property type="component" value="Unassembled WGS sequence"/>
</dbReference>
<comment type="caution">
    <text evidence="1">The sequence shown here is derived from an EMBL/GenBank/DDBJ whole genome shotgun (WGS) entry which is preliminary data.</text>
</comment>
<sequence>MTYNYLLRVYPAGPIVGGDRVANSERIRGFDEKEWCTGDLTGRGTGVESMPADG</sequence>
<evidence type="ECO:0000313" key="2">
    <source>
        <dbReference type="Proteomes" id="UP000011666"/>
    </source>
</evidence>